<evidence type="ECO:0000256" key="1">
    <source>
        <dbReference type="SAM" id="MobiDB-lite"/>
    </source>
</evidence>
<reference evidence="2 3" key="1">
    <citation type="journal article" date="2018" name="PLoS Genet.">
        <title>Population sequencing reveals clonal diversity and ancestral inbreeding in the grapevine cultivar Chardonnay.</title>
        <authorList>
            <person name="Roach M.J."/>
            <person name="Johnson D.L."/>
            <person name="Bohlmann J."/>
            <person name="van Vuuren H.J."/>
            <person name="Jones S.J."/>
            <person name="Pretorius I.S."/>
            <person name="Schmidt S.A."/>
            <person name="Borneman A.R."/>
        </authorList>
    </citation>
    <scope>NUCLEOTIDE SEQUENCE [LARGE SCALE GENOMIC DNA]</scope>
    <source>
        <strain evidence="3">cv. Chardonnay</strain>
        <tissue evidence="2">Leaf</tissue>
    </source>
</reference>
<dbReference type="EMBL" id="QGNW01001369">
    <property type="protein sequence ID" value="RVW43705.1"/>
    <property type="molecule type" value="Genomic_DNA"/>
</dbReference>
<name>A0A438E7E3_VITVI</name>
<dbReference type="AlphaFoldDB" id="A0A438E7E3"/>
<feature type="region of interest" description="Disordered" evidence="1">
    <location>
        <begin position="17"/>
        <end position="37"/>
    </location>
</feature>
<dbReference type="Proteomes" id="UP000288805">
    <property type="component" value="Unassembled WGS sequence"/>
</dbReference>
<sequence>MLVDGFEEEIWSMLRKPRKKVGGGNPSRERKKNLVSSSRFERELKRLDYSASYGGSSSGPEGEMQEMLEKVVKSLGVGRVLDLLELERGGFSIFGRFKNLEDVVWVFTSVYGLVLGSEKKDFWDELGAIRGPWDDPWCVGGDFNFVRFPKERRNVFNFTVDMRMFTKVIEEKDLPLSGSRFTWCRGINSQAASRLDRFLVTDEWEDHFSGILQYALTRTVLNHCPIVFEGGGVKKGKTPFRFENMWLLSNGFKELVRKWWTEYIVIGTSSHCLAEKLKALKKDLGEWNKKEMDNPLSLMANAHARRNLLTKVKINGVTLIDEDEIKARVCRAYQALLSNSGDWRSRVRGLQFGVLGEDKSRKFELPFTEEEVFEALYSLLGDKVSGLDGFTLAFWQLCSEFTKSKIMAFFGSSVVEALSREA</sequence>
<dbReference type="Gene3D" id="3.60.10.10">
    <property type="entry name" value="Endonuclease/exonuclease/phosphatase"/>
    <property type="match status" value="1"/>
</dbReference>
<dbReference type="PANTHER" id="PTHR33710">
    <property type="entry name" value="BNAC02G09200D PROTEIN"/>
    <property type="match status" value="1"/>
</dbReference>
<proteinExistence type="predicted"/>
<organism evidence="2 3">
    <name type="scientific">Vitis vinifera</name>
    <name type="common">Grape</name>
    <dbReference type="NCBI Taxonomy" id="29760"/>
    <lineage>
        <taxon>Eukaryota</taxon>
        <taxon>Viridiplantae</taxon>
        <taxon>Streptophyta</taxon>
        <taxon>Embryophyta</taxon>
        <taxon>Tracheophyta</taxon>
        <taxon>Spermatophyta</taxon>
        <taxon>Magnoliopsida</taxon>
        <taxon>eudicotyledons</taxon>
        <taxon>Gunneridae</taxon>
        <taxon>Pentapetalae</taxon>
        <taxon>rosids</taxon>
        <taxon>Vitales</taxon>
        <taxon>Vitaceae</taxon>
        <taxon>Viteae</taxon>
        <taxon>Vitis</taxon>
    </lineage>
</organism>
<dbReference type="SUPFAM" id="SSF56219">
    <property type="entry name" value="DNase I-like"/>
    <property type="match status" value="1"/>
</dbReference>
<evidence type="ECO:0000313" key="3">
    <source>
        <dbReference type="Proteomes" id="UP000288805"/>
    </source>
</evidence>
<evidence type="ECO:0000313" key="2">
    <source>
        <dbReference type="EMBL" id="RVW43705.1"/>
    </source>
</evidence>
<dbReference type="InterPro" id="IPR036691">
    <property type="entry name" value="Endo/exonu/phosph_ase_sf"/>
</dbReference>
<comment type="caution">
    <text evidence="2">The sequence shown here is derived from an EMBL/GenBank/DDBJ whole genome shotgun (WGS) entry which is preliminary data.</text>
</comment>
<dbReference type="PANTHER" id="PTHR33710:SF71">
    <property type="entry name" value="ENDONUCLEASE_EXONUCLEASE_PHOSPHATASE DOMAIN-CONTAINING PROTEIN"/>
    <property type="match status" value="1"/>
</dbReference>
<accession>A0A438E7E3</accession>
<gene>
    <name evidence="2" type="ORF">CK203_080517</name>
</gene>
<protein>
    <submittedName>
        <fullName evidence="2">Uncharacterized protein</fullName>
    </submittedName>
</protein>